<comment type="similarity">
    <text evidence="2">Belongs to the bacterial solute-binding protein 5 family.</text>
</comment>
<reference evidence="5" key="1">
    <citation type="submission" date="2021-03" db="EMBL/GenBank/DDBJ databases">
        <authorList>
            <person name="So Y."/>
        </authorList>
    </citation>
    <scope>NUCLEOTIDE SEQUENCE</scope>
    <source>
        <strain evidence="5">SG15</strain>
    </source>
</reference>
<name>A0A940MTX8_9PROT</name>
<gene>
    <name evidence="5" type="ORF">J5Y10_11335</name>
</gene>
<evidence type="ECO:0000256" key="3">
    <source>
        <dbReference type="ARBA" id="ARBA00022729"/>
    </source>
</evidence>
<dbReference type="Proteomes" id="UP000677537">
    <property type="component" value="Unassembled WGS sequence"/>
</dbReference>
<feature type="domain" description="Solute-binding protein family 5" evidence="4">
    <location>
        <begin position="77"/>
        <end position="423"/>
    </location>
</feature>
<dbReference type="CDD" id="cd08502">
    <property type="entry name" value="PBP2_NikA_DppA_OppA_like_16"/>
    <property type="match status" value="1"/>
</dbReference>
<dbReference type="Gene3D" id="3.40.190.10">
    <property type="entry name" value="Periplasmic binding protein-like II"/>
    <property type="match status" value="1"/>
</dbReference>
<dbReference type="Pfam" id="PF00496">
    <property type="entry name" value="SBP_bac_5"/>
    <property type="match status" value="1"/>
</dbReference>
<comment type="caution">
    <text evidence="5">The sequence shown here is derived from an EMBL/GenBank/DDBJ whole genome shotgun (WGS) entry which is preliminary data.</text>
</comment>
<proteinExistence type="inferred from homology"/>
<accession>A0A940MTX8</accession>
<dbReference type="SUPFAM" id="SSF53850">
    <property type="entry name" value="Periplasmic binding protein-like II"/>
    <property type="match status" value="1"/>
</dbReference>
<dbReference type="InterPro" id="IPR000914">
    <property type="entry name" value="SBP_5_dom"/>
</dbReference>
<dbReference type="Gene3D" id="3.10.105.10">
    <property type="entry name" value="Dipeptide-binding Protein, Domain 3"/>
    <property type="match status" value="1"/>
</dbReference>
<organism evidence="5 6">
    <name type="scientific">Roseomonas indoligenes</name>
    <dbReference type="NCBI Taxonomy" id="2820811"/>
    <lineage>
        <taxon>Bacteria</taxon>
        <taxon>Pseudomonadati</taxon>
        <taxon>Pseudomonadota</taxon>
        <taxon>Alphaproteobacteria</taxon>
        <taxon>Acetobacterales</taxon>
        <taxon>Roseomonadaceae</taxon>
        <taxon>Roseomonas</taxon>
    </lineage>
</organism>
<dbReference type="RefSeq" id="WP_209373590.1">
    <property type="nucleotide sequence ID" value="NZ_JAGIZA010000005.1"/>
</dbReference>
<evidence type="ECO:0000313" key="5">
    <source>
        <dbReference type="EMBL" id="MBP0493369.1"/>
    </source>
</evidence>
<dbReference type="PANTHER" id="PTHR30290">
    <property type="entry name" value="PERIPLASMIC BINDING COMPONENT OF ABC TRANSPORTER"/>
    <property type="match status" value="1"/>
</dbReference>
<dbReference type="EMBL" id="JAGIZA010000005">
    <property type="protein sequence ID" value="MBP0493369.1"/>
    <property type="molecule type" value="Genomic_DNA"/>
</dbReference>
<sequence>MTLTRRSALGLSLGIGGAMVGAVAAPRLSQAQGARVLRFVPQADLTNFDPVLTTQQVVRNASLLVWDQLYGIDSRFEPQPQMAEGHEVSADGLTWTFRLRQGLKFHDGEPVLAKDAVASIRRWMPRDVMGMRLRAVLDEIAVVDDRSFRIRLGQPFPKLLFAFAKSTTLLLCIMPERIASTDAFKAITEYVGSGPMLFKRDEWVAGAKAVFQRFDGYAPREGTSDWLAGGKRVNFDRVEWITMPDAGTAAAALQAGEVDWWEQAVNDLSPVLKRNRQVKVDVADPLGNVGLLKVNHLHAPFTDPRARQALQWLVNQEDYMGAVAGDDTALWKTMPSFFTPGTPYYTEVGGERLRGARRVDEAKRLLEAAGYKGEAIVLPVATDVPNVKNQGDVTADMLKRAGVNVDMIAMDWGTQSARTNNKGVPSQGGWHLSHTWVAGAECVTPAGHKALDAGGGSSLSGWAKSDEVQGAISEWFTLTDPAAAKASMDKINRMSMDFVTVIPTGFFVGSTAYRTSVSGMAKSPYPQFWGVSKS</sequence>
<dbReference type="GO" id="GO:0015833">
    <property type="term" value="P:peptide transport"/>
    <property type="evidence" value="ECO:0007669"/>
    <property type="project" value="TreeGrafter"/>
</dbReference>
<keyword evidence="3" id="KW-0732">Signal</keyword>
<evidence type="ECO:0000256" key="2">
    <source>
        <dbReference type="ARBA" id="ARBA00005695"/>
    </source>
</evidence>
<evidence type="ECO:0000256" key="1">
    <source>
        <dbReference type="ARBA" id="ARBA00004418"/>
    </source>
</evidence>
<dbReference type="PROSITE" id="PS51318">
    <property type="entry name" value="TAT"/>
    <property type="match status" value="1"/>
</dbReference>
<comment type="subcellular location">
    <subcellularLocation>
        <location evidence="1">Periplasm</location>
    </subcellularLocation>
</comment>
<dbReference type="PANTHER" id="PTHR30290:SF38">
    <property type="entry name" value="D,D-DIPEPTIDE-BINDING PERIPLASMIC PROTEIN DDPA-RELATED"/>
    <property type="match status" value="1"/>
</dbReference>
<evidence type="ECO:0000259" key="4">
    <source>
        <dbReference type="Pfam" id="PF00496"/>
    </source>
</evidence>
<evidence type="ECO:0000313" key="6">
    <source>
        <dbReference type="Proteomes" id="UP000677537"/>
    </source>
</evidence>
<dbReference type="InterPro" id="IPR006311">
    <property type="entry name" value="TAT_signal"/>
</dbReference>
<dbReference type="GO" id="GO:1904680">
    <property type="term" value="F:peptide transmembrane transporter activity"/>
    <property type="evidence" value="ECO:0007669"/>
    <property type="project" value="TreeGrafter"/>
</dbReference>
<dbReference type="InterPro" id="IPR039424">
    <property type="entry name" value="SBP_5"/>
</dbReference>
<dbReference type="AlphaFoldDB" id="A0A940MTX8"/>
<keyword evidence="6" id="KW-1185">Reference proteome</keyword>
<protein>
    <submittedName>
        <fullName evidence="5">ABC transporter substrate-binding protein</fullName>
    </submittedName>
</protein>